<feature type="region of interest" description="Disordered" evidence="1">
    <location>
        <begin position="73"/>
        <end position="98"/>
    </location>
</feature>
<keyword evidence="2" id="KW-1133">Transmembrane helix</keyword>
<dbReference type="Proteomes" id="UP001202328">
    <property type="component" value="Unassembled WGS sequence"/>
</dbReference>
<gene>
    <name evidence="3" type="ORF">MKW98_015051</name>
</gene>
<keyword evidence="4" id="KW-1185">Reference proteome</keyword>
<sequence length="201" mass="21512">NGQSQESTSETNPGHVIHIPITAAEEITTEVNEIEFIAHGNHIQVIPTSHPNGQEPLRIDGVVPLPVQPSEHVSNAQLSQPPIPSNLVSEQDEPQETPPVDLKNDSMIALGLFSVSAGSLVAVVVVVFGEPRIRHAHSAVLAAFTLLCFISLISDSAILLLAIKLPNISYFAKTVRLKMLVSVVSLSLAYTLAVFIILAHS</sequence>
<reference evidence="3" key="1">
    <citation type="submission" date="2022-04" db="EMBL/GenBank/DDBJ databases">
        <title>A functionally conserved STORR gene fusion in Papaver species that diverged 16.8 million years ago.</title>
        <authorList>
            <person name="Catania T."/>
        </authorList>
    </citation>
    <scope>NUCLEOTIDE SEQUENCE</scope>
    <source>
        <strain evidence="3">S-188037</strain>
    </source>
</reference>
<name>A0AAD4S703_9MAGN</name>
<proteinExistence type="predicted"/>
<comment type="caution">
    <text evidence="3">The sequence shown here is derived from an EMBL/GenBank/DDBJ whole genome shotgun (WGS) entry which is preliminary data.</text>
</comment>
<dbReference type="EMBL" id="JAJJMB010013076">
    <property type="protein sequence ID" value="KAI3871151.1"/>
    <property type="molecule type" value="Genomic_DNA"/>
</dbReference>
<accession>A0AAD4S703</accession>
<keyword evidence="2" id="KW-0472">Membrane</keyword>
<feature type="transmembrane region" description="Helical" evidence="2">
    <location>
        <begin position="175"/>
        <end position="199"/>
    </location>
</feature>
<organism evidence="3 4">
    <name type="scientific">Papaver atlanticum</name>
    <dbReference type="NCBI Taxonomy" id="357466"/>
    <lineage>
        <taxon>Eukaryota</taxon>
        <taxon>Viridiplantae</taxon>
        <taxon>Streptophyta</taxon>
        <taxon>Embryophyta</taxon>
        <taxon>Tracheophyta</taxon>
        <taxon>Spermatophyta</taxon>
        <taxon>Magnoliopsida</taxon>
        <taxon>Ranunculales</taxon>
        <taxon>Papaveraceae</taxon>
        <taxon>Papaveroideae</taxon>
        <taxon>Papaver</taxon>
    </lineage>
</organism>
<feature type="transmembrane region" description="Helical" evidence="2">
    <location>
        <begin position="107"/>
        <end position="128"/>
    </location>
</feature>
<evidence type="ECO:0000313" key="3">
    <source>
        <dbReference type="EMBL" id="KAI3871151.1"/>
    </source>
</evidence>
<feature type="transmembrane region" description="Helical" evidence="2">
    <location>
        <begin position="140"/>
        <end position="163"/>
    </location>
</feature>
<evidence type="ECO:0000313" key="4">
    <source>
        <dbReference type="Proteomes" id="UP001202328"/>
    </source>
</evidence>
<evidence type="ECO:0000256" key="2">
    <source>
        <dbReference type="SAM" id="Phobius"/>
    </source>
</evidence>
<evidence type="ECO:0000256" key="1">
    <source>
        <dbReference type="SAM" id="MobiDB-lite"/>
    </source>
</evidence>
<keyword evidence="2" id="KW-0812">Transmembrane</keyword>
<dbReference type="AlphaFoldDB" id="A0AAD4S703"/>
<feature type="non-terminal residue" evidence="3">
    <location>
        <position position="1"/>
    </location>
</feature>
<protein>
    <submittedName>
        <fullName evidence="3">Uncharacterized protein</fullName>
    </submittedName>
</protein>